<proteinExistence type="predicted"/>
<comment type="caution">
    <text evidence="1">The sequence shown here is derived from an EMBL/GenBank/DDBJ whole genome shotgun (WGS) entry which is preliminary data.</text>
</comment>
<accession>A0A917V4B1</accession>
<dbReference type="InterPro" id="IPR002591">
    <property type="entry name" value="Phosphodiest/P_Trfase"/>
</dbReference>
<dbReference type="PANTHER" id="PTHR10151:SF120">
    <property type="entry name" value="BIS(5'-ADENOSYL)-TRIPHOSPHATASE"/>
    <property type="match status" value="1"/>
</dbReference>
<dbReference type="PANTHER" id="PTHR10151">
    <property type="entry name" value="ECTONUCLEOTIDE PYROPHOSPHATASE/PHOSPHODIESTERASE"/>
    <property type="match status" value="1"/>
</dbReference>
<dbReference type="AlphaFoldDB" id="A0A917V4B1"/>
<name>A0A917V4B1_9NOCA</name>
<evidence type="ECO:0000313" key="2">
    <source>
        <dbReference type="Proteomes" id="UP000612956"/>
    </source>
</evidence>
<evidence type="ECO:0000313" key="1">
    <source>
        <dbReference type="EMBL" id="GGK35669.1"/>
    </source>
</evidence>
<organism evidence="1 2">
    <name type="scientific">Nocardia camponoti</name>
    <dbReference type="NCBI Taxonomy" id="1616106"/>
    <lineage>
        <taxon>Bacteria</taxon>
        <taxon>Bacillati</taxon>
        <taxon>Actinomycetota</taxon>
        <taxon>Actinomycetes</taxon>
        <taxon>Mycobacteriales</taxon>
        <taxon>Nocardiaceae</taxon>
        <taxon>Nocardia</taxon>
    </lineage>
</organism>
<dbReference type="GO" id="GO:0016787">
    <property type="term" value="F:hydrolase activity"/>
    <property type="evidence" value="ECO:0007669"/>
    <property type="project" value="UniProtKB-ARBA"/>
</dbReference>
<dbReference type="Gene3D" id="3.40.720.10">
    <property type="entry name" value="Alkaline Phosphatase, subunit A"/>
    <property type="match status" value="1"/>
</dbReference>
<reference evidence="1" key="2">
    <citation type="submission" date="2020-09" db="EMBL/GenBank/DDBJ databases">
        <authorList>
            <person name="Sun Q."/>
            <person name="Zhou Y."/>
        </authorList>
    </citation>
    <scope>NUCLEOTIDE SEQUENCE</scope>
    <source>
        <strain evidence="1">CGMCC 4.7278</strain>
    </source>
</reference>
<gene>
    <name evidence="1" type="ORF">GCM10011591_04150</name>
</gene>
<dbReference type="RefSeq" id="WP_229683653.1">
    <property type="nucleotide sequence ID" value="NZ_BMMW01000001.1"/>
</dbReference>
<keyword evidence="2" id="KW-1185">Reference proteome</keyword>
<reference evidence="1" key="1">
    <citation type="journal article" date="2014" name="Int. J. Syst. Evol. Microbiol.">
        <title>Complete genome sequence of Corynebacterium casei LMG S-19264T (=DSM 44701T), isolated from a smear-ripened cheese.</title>
        <authorList>
            <consortium name="US DOE Joint Genome Institute (JGI-PGF)"/>
            <person name="Walter F."/>
            <person name="Albersmeier A."/>
            <person name="Kalinowski J."/>
            <person name="Ruckert C."/>
        </authorList>
    </citation>
    <scope>NUCLEOTIDE SEQUENCE</scope>
    <source>
        <strain evidence="1">CGMCC 4.7278</strain>
    </source>
</reference>
<dbReference type="InterPro" id="IPR017850">
    <property type="entry name" value="Alkaline_phosphatase_core_sf"/>
</dbReference>
<protein>
    <submittedName>
        <fullName evidence="1">Phosphodiesterase</fullName>
    </submittedName>
</protein>
<sequence length="381" mass="40383">MNRLLVPRYGDSLADVLPSVLACLGVAGATDQLRLRLDVDHVCVFVVDGLGAEALAAHADSAPFLTSLPARSITATFPTTTATSLTSLGVGVGPGEHGIVSYLMRLPGEERLFNTLRWRLTGEGPKVDALLAFPPERIQPHETIFERCASAGIAAVQVAPGYQEGSGLSRAGWRGGGFRATYSVGDLIDGVLSALTMAPKSLVYAYHSELDSTGHVRGPRSRAWDFELTNTDRIIADLAQRLPARSALIVTADHGMVELTDPIDFDTHPHLREGVVALGGEPRARFVYTADGATDDVATTWAGALGDAFAVHTRAEVIDAGWFGPTVTPEAAYRIGDLVAVARDGAGVVRTHAEPNSSRMVGHHGSLTSAELLVPLRILRS</sequence>
<dbReference type="Pfam" id="PF01663">
    <property type="entry name" value="Phosphodiest"/>
    <property type="match status" value="1"/>
</dbReference>
<dbReference type="Proteomes" id="UP000612956">
    <property type="component" value="Unassembled WGS sequence"/>
</dbReference>
<dbReference type="SUPFAM" id="SSF53649">
    <property type="entry name" value="Alkaline phosphatase-like"/>
    <property type="match status" value="1"/>
</dbReference>
<dbReference type="EMBL" id="BMMW01000001">
    <property type="protein sequence ID" value="GGK35669.1"/>
    <property type="molecule type" value="Genomic_DNA"/>
</dbReference>